<proteinExistence type="predicted"/>
<comment type="caution">
    <text evidence="1">The sequence shown here is derived from an EMBL/GenBank/DDBJ whole genome shotgun (WGS) entry which is preliminary data.</text>
</comment>
<organism evidence="1 2">
    <name type="scientific">Diphasiastrum complanatum</name>
    <name type="common">Issler's clubmoss</name>
    <name type="synonym">Lycopodium complanatum</name>
    <dbReference type="NCBI Taxonomy" id="34168"/>
    <lineage>
        <taxon>Eukaryota</taxon>
        <taxon>Viridiplantae</taxon>
        <taxon>Streptophyta</taxon>
        <taxon>Embryophyta</taxon>
        <taxon>Tracheophyta</taxon>
        <taxon>Lycopodiopsida</taxon>
        <taxon>Lycopodiales</taxon>
        <taxon>Lycopodiaceae</taxon>
        <taxon>Lycopodioideae</taxon>
        <taxon>Diphasiastrum</taxon>
    </lineage>
</organism>
<dbReference type="EMBL" id="CM055103">
    <property type="protein sequence ID" value="KAJ7536724.1"/>
    <property type="molecule type" value="Genomic_DNA"/>
</dbReference>
<evidence type="ECO:0000313" key="1">
    <source>
        <dbReference type="EMBL" id="KAJ7536724.1"/>
    </source>
</evidence>
<protein>
    <submittedName>
        <fullName evidence="1">Uncharacterized protein</fullName>
    </submittedName>
</protein>
<evidence type="ECO:0000313" key="2">
    <source>
        <dbReference type="Proteomes" id="UP001162992"/>
    </source>
</evidence>
<accession>A0ACC2C4E7</accession>
<keyword evidence="2" id="KW-1185">Reference proteome</keyword>
<sequence>MAMVAMHPLFSSLPLKPFLSSPCTPLSSLRPPWPSSELLRASSERQDPVPAPAKQRQGSLDDGELGRVWSFGCAGCGSAERRSDCDGSGRIQGGIGVVPGFTWWPIKAYRPCPAFLEAGGKYKRRGQSLNEVAFGQKANDDDLDIAQRLKGR</sequence>
<name>A0ACC2C4E7_DIPCM</name>
<dbReference type="Proteomes" id="UP001162992">
    <property type="component" value="Chromosome 12"/>
</dbReference>
<reference evidence="2" key="1">
    <citation type="journal article" date="2024" name="Proc. Natl. Acad. Sci. U.S.A.">
        <title>Extraordinary preservation of gene collinearity over three hundred million years revealed in homosporous lycophytes.</title>
        <authorList>
            <person name="Li C."/>
            <person name="Wickell D."/>
            <person name="Kuo L.Y."/>
            <person name="Chen X."/>
            <person name="Nie B."/>
            <person name="Liao X."/>
            <person name="Peng D."/>
            <person name="Ji J."/>
            <person name="Jenkins J."/>
            <person name="Williams M."/>
            <person name="Shu S."/>
            <person name="Plott C."/>
            <person name="Barry K."/>
            <person name="Rajasekar S."/>
            <person name="Grimwood J."/>
            <person name="Han X."/>
            <person name="Sun S."/>
            <person name="Hou Z."/>
            <person name="He W."/>
            <person name="Dai G."/>
            <person name="Sun C."/>
            <person name="Schmutz J."/>
            <person name="Leebens-Mack J.H."/>
            <person name="Li F.W."/>
            <person name="Wang L."/>
        </authorList>
    </citation>
    <scope>NUCLEOTIDE SEQUENCE [LARGE SCALE GENOMIC DNA]</scope>
    <source>
        <strain evidence="2">cv. PW_Plant_1</strain>
    </source>
</reference>
<gene>
    <name evidence="1" type="ORF">O6H91_12G079700</name>
</gene>